<dbReference type="PANTHER" id="PTHR32234:SF0">
    <property type="entry name" value="THIOL:DISULFIDE INTERCHANGE PROTEIN DSBD"/>
    <property type="match status" value="1"/>
</dbReference>
<dbReference type="AlphaFoldDB" id="A0A2A2G8N5"/>
<keyword evidence="6 8" id="KW-0472">Membrane</keyword>
<organism evidence="10 11">
    <name type="scientific">Fodinibius salipaludis</name>
    <dbReference type="NCBI Taxonomy" id="2032627"/>
    <lineage>
        <taxon>Bacteria</taxon>
        <taxon>Pseudomonadati</taxon>
        <taxon>Balneolota</taxon>
        <taxon>Balneolia</taxon>
        <taxon>Balneolales</taxon>
        <taxon>Balneolaceae</taxon>
        <taxon>Fodinibius</taxon>
    </lineage>
</organism>
<feature type="transmembrane region" description="Helical" evidence="8">
    <location>
        <begin position="407"/>
        <end position="428"/>
    </location>
</feature>
<sequence length="667" mass="72494">MKYSLSVKIVMGIIVMMLSPFFVQGQMLDPVSYSVVDAPDQVKAGEVFEVKVKASIDGEWHLYSIANDPDAGPYPTQFSSTSSDVAIAGELQESKPSIEMDPNFNAELGWHTKEATFTIPIALRSDVSGSSEVELEVLYQVCDDKSCLPPKAKSIVHTVSVEGVADNPYSNFGEGNGGEDDQEQVQNNTEKQEAKEEGQSQGQIDTSGYSSGGIFSFLWIALAAGFAALLTPCVFPMIPLTVSFFSKQKEGEGTAAIGQAFLFGLAIVVTFTILGALLAVFIGASGANNFAANPWVNLFIALVLIVFAISLLGAFELQLPHQLTNWLNRKSNESSGHIGILFMALTISAVSFSCTAPFVGGVLAATAGGEWFYPIIGMAGFSAAFGSPFVLFALFPRWLESLPRSGSWMNIVKVLLGFIELAAAIKFLSNADLVWEWGLISRPFAIATWIAIFLMAGLYLLGVYSINHDTKSKQIGTGRLMLAMSFILFSFYLIPGLMGASLGIWDSWLPPKQATDVSVVRSLAQQGGGSANSGGAENWTSDYDEAREVAQQENKPLFIDFTGYTCTNCRAMEANVFPLVEIQKRFAKMQQVRLYTDDGSEGPENQKFQFELTGTVALPTYVIVDPENENIMDQLVGYADKETFRQFLDSGIQRFEESNDNFSAGNL</sequence>
<evidence type="ECO:0000256" key="3">
    <source>
        <dbReference type="ARBA" id="ARBA00022692"/>
    </source>
</evidence>
<dbReference type="Gene3D" id="3.40.30.10">
    <property type="entry name" value="Glutaredoxin"/>
    <property type="match status" value="1"/>
</dbReference>
<evidence type="ECO:0000256" key="4">
    <source>
        <dbReference type="ARBA" id="ARBA00022748"/>
    </source>
</evidence>
<name>A0A2A2G8N5_9BACT</name>
<feature type="transmembrane region" description="Helical" evidence="8">
    <location>
        <begin position="371"/>
        <end position="395"/>
    </location>
</feature>
<dbReference type="PROSITE" id="PS51352">
    <property type="entry name" value="THIOREDOXIN_2"/>
    <property type="match status" value="1"/>
</dbReference>
<proteinExistence type="predicted"/>
<evidence type="ECO:0000256" key="6">
    <source>
        <dbReference type="ARBA" id="ARBA00023136"/>
    </source>
</evidence>
<comment type="caution">
    <text evidence="10">The sequence shown here is derived from an EMBL/GenBank/DDBJ whole genome shotgun (WGS) entry which is preliminary data.</text>
</comment>
<reference evidence="10 11" key="1">
    <citation type="submission" date="2017-08" db="EMBL/GenBank/DDBJ databases">
        <title>Aliifodinibius alkalisoli sp. nov., isolated from saline alkaline soil.</title>
        <authorList>
            <person name="Liu D."/>
            <person name="Zhang G."/>
        </authorList>
    </citation>
    <scope>NUCLEOTIDE SEQUENCE [LARGE SCALE GENOMIC DNA]</scope>
    <source>
        <strain evidence="10 11">WN023</strain>
    </source>
</reference>
<dbReference type="Pfam" id="PF02683">
    <property type="entry name" value="DsbD_TM"/>
    <property type="match status" value="1"/>
</dbReference>
<accession>A0A2A2G8N5</accession>
<dbReference type="GO" id="GO:0015035">
    <property type="term" value="F:protein-disulfide reductase activity"/>
    <property type="evidence" value="ECO:0007669"/>
    <property type="project" value="TreeGrafter"/>
</dbReference>
<dbReference type="InterPro" id="IPR003834">
    <property type="entry name" value="Cyt_c_assmbl_TM_dom"/>
</dbReference>
<feature type="transmembrane region" description="Helical" evidence="8">
    <location>
        <begin position="482"/>
        <end position="505"/>
    </location>
</feature>
<feature type="transmembrane region" description="Helical" evidence="8">
    <location>
        <begin position="217"/>
        <end position="240"/>
    </location>
</feature>
<dbReference type="GO" id="GO:0005886">
    <property type="term" value="C:plasma membrane"/>
    <property type="evidence" value="ECO:0007669"/>
    <property type="project" value="UniProtKB-SubCell"/>
</dbReference>
<feature type="domain" description="Thioredoxin" evidence="9">
    <location>
        <begin position="508"/>
        <end position="653"/>
    </location>
</feature>
<keyword evidence="4" id="KW-0201">Cytochrome c-type biogenesis</keyword>
<evidence type="ECO:0000256" key="2">
    <source>
        <dbReference type="ARBA" id="ARBA00022475"/>
    </source>
</evidence>
<dbReference type="SUPFAM" id="SSF52833">
    <property type="entry name" value="Thioredoxin-like"/>
    <property type="match status" value="1"/>
</dbReference>
<evidence type="ECO:0000313" key="10">
    <source>
        <dbReference type="EMBL" id="PAU93193.1"/>
    </source>
</evidence>
<feature type="transmembrane region" description="Helical" evidence="8">
    <location>
        <begin position="440"/>
        <end position="461"/>
    </location>
</feature>
<feature type="transmembrane region" description="Helical" evidence="8">
    <location>
        <begin position="295"/>
        <end position="317"/>
    </location>
</feature>
<keyword evidence="5 8" id="KW-1133">Transmembrane helix</keyword>
<dbReference type="InterPro" id="IPR036249">
    <property type="entry name" value="Thioredoxin-like_sf"/>
</dbReference>
<evidence type="ECO:0000256" key="1">
    <source>
        <dbReference type="ARBA" id="ARBA00004651"/>
    </source>
</evidence>
<dbReference type="OrthoDB" id="9811036at2"/>
<dbReference type="EMBL" id="NSKE01000010">
    <property type="protein sequence ID" value="PAU93193.1"/>
    <property type="molecule type" value="Genomic_DNA"/>
</dbReference>
<feature type="transmembrane region" description="Helical" evidence="8">
    <location>
        <begin position="5"/>
        <end position="23"/>
    </location>
</feature>
<dbReference type="PANTHER" id="PTHR32234">
    <property type="entry name" value="THIOL:DISULFIDE INTERCHANGE PROTEIN DSBD"/>
    <property type="match status" value="1"/>
</dbReference>
<dbReference type="Proteomes" id="UP000218831">
    <property type="component" value="Unassembled WGS sequence"/>
</dbReference>
<dbReference type="InterPro" id="IPR013766">
    <property type="entry name" value="Thioredoxin_domain"/>
</dbReference>
<evidence type="ECO:0000256" key="8">
    <source>
        <dbReference type="SAM" id="Phobius"/>
    </source>
</evidence>
<evidence type="ECO:0000256" key="5">
    <source>
        <dbReference type="ARBA" id="ARBA00022989"/>
    </source>
</evidence>
<keyword evidence="2" id="KW-1003">Cell membrane</keyword>
<gene>
    <name evidence="10" type="ORF">CK503_13235</name>
</gene>
<evidence type="ECO:0000259" key="9">
    <source>
        <dbReference type="PROSITE" id="PS51352"/>
    </source>
</evidence>
<feature type="transmembrane region" description="Helical" evidence="8">
    <location>
        <begin position="261"/>
        <end position="283"/>
    </location>
</feature>
<dbReference type="GO" id="GO:0017004">
    <property type="term" value="P:cytochrome complex assembly"/>
    <property type="evidence" value="ECO:0007669"/>
    <property type="project" value="UniProtKB-KW"/>
</dbReference>
<keyword evidence="3 8" id="KW-0812">Transmembrane</keyword>
<dbReference type="GO" id="GO:0045454">
    <property type="term" value="P:cell redox homeostasis"/>
    <property type="evidence" value="ECO:0007669"/>
    <property type="project" value="TreeGrafter"/>
</dbReference>
<feature type="region of interest" description="Disordered" evidence="7">
    <location>
        <begin position="167"/>
        <end position="204"/>
    </location>
</feature>
<feature type="transmembrane region" description="Helical" evidence="8">
    <location>
        <begin position="338"/>
        <end position="359"/>
    </location>
</feature>
<dbReference type="Gene3D" id="2.60.40.1250">
    <property type="entry name" value="Thiol:disulfide interchange protein DsbD, N-terminal domain"/>
    <property type="match status" value="1"/>
</dbReference>
<dbReference type="InterPro" id="IPR028250">
    <property type="entry name" value="DsbDN"/>
</dbReference>
<comment type="subcellular location">
    <subcellularLocation>
        <location evidence="1">Cell membrane</location>
        <topology evidence="1">Multi-pass membrane protein</topology>
    </subcellularLocation>
</comment>
<dbReference type="Pfam" id="PF11412">
    <property type="entry name" value="DsbD_N"/>
    <property type="match status" value="1"/>
</dbReference>
<evidence type="ECO:0000313" key="11">
    <source>
        <dbReference type="Proteomes" id="UP000218831"/>
    </source>
</evidence>
<evidence type="ECO:0000256" key="7">
    <source>
        <dbReference type="SAM" id="MobiDB-lite"/>
    </source>
</evidence>
<dbReference type="Pfam" id="PF13899">
    <property type="entry name" value="Thioredoxin_7"/>
    <property type="match status" value="1"/>
</dbReference>
<keyword evidence="11" id="KW-1185">Reference proteome</keyword>
<protein>
    <recommendedName>
        <fullName evidence="9">Thioredoxin domain-containing protein</fullName>
    </recommendedName>
</protein>
<dbReference type="InterPro" id="IPR036929">
    <property type="entry name" value="DsbDN_sf"/>
</dbReference>